<dbReference type="EMBL" id="JAAQPE010000370">
    <property type="protein sequence ID" value="KAF5666451.1"/>
    <property type="molecule type" value="Genomic_DNA"/>
</dbReference>
<name>A0A8H5WNK7_FUSCI</name>
<dbReference type="InterPro" id="IPR039470">
    <property type="entry name" value="Nuc_deoxyri_tr2"/>
</dbReference>
<keyword evidence="3" id="KW-1185">Reference proteome</keyword>
<feature type="region of interest" description="Disordered" evidence="1">
    <location>
        <begin position="266"/>
        <end position="286"/>
    </location>
</feature>
<reference evidence="2 3" key="2">
    <citation type="submission" date="2020-05" db="EMBL/GenBank/DDBJ databases">
        <title>Identification and distribution of gene clusters putatively required for synthesis of sphingolipid metabolism inhibitors in phylogenetically diverse species of the filamentous fungus Fusarium.</title>
        <authorList>
            <person name="Kim H.-S."/>
            <person name="Busman M."/>
            <person name="Brown D.W."/>
            <person name="Divon H."/>
            <person name="Uhlig S."/>
            <person name="Proctor R.H."/>
        </authorList>
    </citation>
    <scope>NUCLEOTIDE SEQUENCE [LARGE SCALE GENOMIC DNA]</scope>
    <source>
        <strain evidence="2 3">NRRL 25331</strain>
    </source>
</reference>
<evidence type="ECO:0000313" key="3">
    <source>
        <dbReference type="Proteomes" id="UP000572754"/>
    </source>
</evidence>
<comment type="caution">
    <text evidence="2">The sequence shown here is derived from an EMBL/GenBank/DDBJ whole genome shotgun (WGS) entry which is preliminary data.</text>
</comment>
<dbReference type="Proteomes" id="UP000572754">
    <property type="component" value="Unassembled WGS sequence"/>
</dbReference>
<dbReference type="AlphaFoldDB" id="A0A8H5WNK7"/>
<proteinExistence type="predicted"/>
<dbReference type="Gene3D" id="3.40.50.450">
    <property type="match status" value="1"/>
</dbReference>
<protein>
    <recommendedName>
        <fullName evidence="4">Myb-like domain-containing protein</fullName>
    </recommendedName>
</protein>
<evidence type="ECO:0000313" key="2">
    <source>
        <dbReference type="EMBL" id="KAF5666451.1"/>
    </source>
</evidence>
<organism evidence="2 3">
    <name type="scientific">Fusarium circinatum</name>
    <name type="common">Pitch canker fungus</name>
    <name type="synonym">Gibberella circinata</name>
    <dbReference type="NCBI Taxonomy" id="48490"/>
    <lineage>
        <taxon>Eukaryota</taxon>
        <taxon>Fungi</taxon>
        <taxon>Dikarya</taxon>
        <taxon>Ascomycota</taxon>
        <taxon>Pezizomycotina</taxon>
        <taxon>Sordariomycetes</taxon>
        <taxon>Hypocreomycetidae</taxon>
        <taxon>Hypocreales</taxon>
        <taxon>Nectriaceae</taxon>
        <taxon>Fusarium</taxon>
        <taxon>Fusarium fujikuroi species complex</taxon>
    </lineage>
</organism>
<accession>A0A8H5WNK7</accession>
<reference evidence="3" key="1">
    <citation type="journal article" date="2020" name="BMC Genomics">
        <title>Correction to: Identification and distribution of gene clusters required for synthesis of sphingolipid metabolism inhibitors in diverse species of the filamentous fungus Fusarium.</title>
        <authorList>
            <person name="Kim H.S."/>
            <person name="Lohmar J.M."/>
            <person name="Busman M."/>
            <person name="Brown D.W."/>
            <person name="Naumann T.A."/>
            <person name="Divon H.H."/>
            <person name="Lysoe E."/>
            <person name="Uhlig S."/>
            <person name="Proctor R.H."/>
        </authorList>
    </citation>
    <scope>NUCLEOTIDE SEQUENCE [LARGE SCALE GENOMIC DNA]</scope>
    <source>
        <strain evidence="3">NRRL 25331</strain>
    </source>
</reference>
<evidence type="ECO:0000256" key="1">
    <source>
        <dbReference type="SAM" id="MobiDB-lite"/>
    </source>
</evidence>
<dbReference type="Pfam" id="PF15891">
    <property type="entry name" value="Nuc_deoxyri_tr2"/>
    <property type="match status" value="1"/>
</dbReference>
<sequence length="286" mass="32323">MERYAKVVMAPRKPDPGDKSVSIFLAGITTSTGEPDWREVLTNNLMNHRVTIMNPNRPDWDVTWKEDFSDKRWEEQVWWELDMQEAADIIVFMFHPSTDAPISLMELGLAVKSKSKRIIVCAQVGYRKKGNVEAAVERGHSYQGYACKSSSMPENNKGASVQLWPWQKRALENGRTPLPESPGERPWLNLSPDTEISAAPLTALTNVATPNQRWWAESEMRRLIQLRNSGESWAAITAQFPGRTLQGVKQTYRKRRFATELQMEKEALAATSADPSLTGDDAEKSS</sequence>
<evidence type="ECO:0008006" key="4">
    <source>
        <dbReference type="Google" id="ProtNLM"/>
    </source>
</evidence>
<gene>
    <name evidence="2" type="ORF">FCIRC_10164</name>
</gene>